<dbReference type="Pfam" id="PF07728">
    <property type="entry name" value="AAA_5"/>
    <property type="match status" value="1"/>
</dbReference>
<evidence type="ECO:0000259" key="1">
    <source>
        <dbReference type="SMART" id="SM00382"/>
    </source>
</evidence>
<dbReference type="SUPFAM" id="SSF52540">
    <property type="entry name" value="P-loop containing nucleoside triphosphate hydrolases"/>
    <property type="match status" value="1"/>
</dbReference>
<dbReference type="SMART" id="SM00382">
    <property type="entry name" value="AAA"/>
    <property type="match status" value="1"/>
</dbReference>
<dbReference type="GO" id="GO:0016887">
    <property type="term" value="F:ATP hydrolysis activity"/>
    <property type="evidence" value="ECO:0007669"/>
    <property type="project" value="InterPro"/>
</dbReference>
<dbReference type="InterPro" id="IPR011704">
    <property type="entry name" value="ATPase_dyneun-rel_AAA"/>
</dbReference>
<dbReference type="InterPro" id="IPR052934">
    <property type="entry name" value="Methyl-DNA_Rec/Restrict_Enz"/>
</dbReference>
<sequence>MSSWVEFYEEFANKLLKYKNNRNSLIEIVSKLKKAESNKLDYLHDKKAPNEKIPLQDICPFTFMGIFNRNIKKNLRVNLANYLAESLSLKNRLPDNFNFDDGIPTLNNFMALFYRFLYLRKEGDIDKLWDVFEASLGYADKSNQEQKEHFVKAFDSAVDLKNVKFNLTSGLFWVRPTKFMTLDSLSRNYLKSNLGIKVPSRKDLSGSNYLNAIDDMKDALSKKGEEISFPELSRQALLSRNASQTEDDETGSHEEIRYWAISPFTKEKWQKWQDEEVATIGWGEIGDLRQYNSKEEVGEAIKKKFPQYSNPIMIQLLCYNFAHELKRGDVVFAKFNQGYDKQQIVGYGVVSGEYEYRKEEDFKLRNSVKVEWKVIGNWNVKENMLSSAKELTDITPYENMVNYYLRLVGESEKAASFSISDAMQDLFMSEETFSGIVDLLQEKKNIILQGAPGVGKTFIAKRIAYSLIGAKDNSKVKMIQFHQSYSYEDFIQGYRPSEDGKFILKDGVFYDFCSKAREDSEGIYVFIIDEINRGNLSKIFGELMMLIEKDKRGKEYSIPLPYSNEGFFIPENVYLIGTMNTADRSLAMVDFALRRRFAFQTLTPHFDKNKFGEFLSSKGISESCLTAIRESMLRLNEEIRKDIHNLGEGFCIGHSFFCPQRDIQNEKLWLRQIYDYEIKPLLEEYWFDNPDKANEMKRLLND</sequence>
<dbReference type="STRING" id="1941349.STSP1_00872"/>
<proteinExistence type="predicted"/>
<evidence type="ECO:0000313" key="2">
    <source>
        <dbReference type="EMBL" id="ARN56490.1"/>
    </source>
</evidence>
<feature type="domain" description="AAA+ ATPase" evidence="1">
    <location>
        <begin position="442"/>
        <end position="603"/>
    </location>
</feature>
<dbReference type="Proteomes" id="UP000193334">
    <property type="component" value="Chromosome"/>
</dbReference>
<name>A0A1W6LL11_9BACT</name>
<keyword evidence="2" id="KW-0378">Hydrolase</keyword>
<dbReference type="Gene3D" id="3.40.50.300">
    <property type="entry name" value="P-loop containing nucleotide triphosphate hydrolases"/>
    <property type="match status" value="1"/>
</dbReference>
<gene>
    <name evidence="2" type="primary">mcrB</name>
    <name evidence="2" type="ORF">STSP1_00872</name>
</gene>
<dbReference type="InterPro" id="IPR027417">
    <property type="entry name" value="P-loop_NTPase"/>
</dbReference>
<protein>
    <submittedName>
        <fullName evidence="2">5-methylcytosine-specific restriction enzyme B</fullName>
        <ecNumber evidence="2">3.1.21.-</ecNumber>
    </submittedName>
</protein>
<organism evidence="2 3">
    <name type="scientific">Sedimentisphaera salicampi</name>
    <dbReference type="NCBI Taxonomy" id="1941349"/>
    <lineage>
        <taxon>Bacteria</taxon>
        <taxon>Pseudomonadati</taxon>
        <taxon>Planctomycetota</taxon>
        <taxon>Phycisphaerae</taxon>
        <taxon>Sedimentisphaerales</taxon>
        <taxon>Sedimentisphaeraceae</taxon>
        <taxon>Sedimentisphaera</taxon>
    </lineage>
</organism>
<dbReference type="EC" id="3.1.21.-" evidence="2"/>
<keyword evidence="3" id="KW-1185">Reference proteome</keyword>
<dbReference type="REBASE" id="200961">
    <property type="entry name" value="PbaD4McrBCP"/>
</dbReference>
<dbReference type="PANTHER" id="PTHR37291:SF1">
    <property type="entry name" value="TYPE IV METHYL-DIRECTED RESTRICTION ENZYME ECOKMCRB SUBUNIT"/>
    <property type="match status" value="1"/>
</dbReference>
<dbReference type="CDD" id="cd00009">
    <property type="entry name" value="AAA"/>
    <property type="match status" value="1"/>
</dbReference>
<dbReference type="KEGG" id="pbp:STSP1_00872"/>
<dbReference type="PANTHER" id="PTHR37291">
    <property type="entry name" value="5-METHYLCYTOSINE-SPECIFIC RESTRICTION ENZYME B"/>
    <property type="match status" value="1"/>
</dbReference>
<accession>A0A1W6LL11</accession>
<dbReference type="RefSeq" id="WP_085755179.1">
    <property type="nucleotide sequence ID" value="NZ_CP021023.1"/>
</dbReference>
<reference evidence="3" key="1">
    <citation type="submission" date="2017-04" db="EMBL/GenBank/DDBJ databases">
        <title>Comparative genomics and description of representatives of a novel lineage of planctomycetes thriving in anoxic sediments.</title>
        <authorList>
            <person name="Spring S."/>
            <person name="Bunk B."/>
            <person name="Sproer C."/>
        </authorList>
    </citation>
    <scope>NUCLEOTIDE SEQUENCE [LARGE SCALE GENOMIC DNA]</scope>
    <source>
        <strain evidence="3">ST-PulAB-D4</strain>
    </source>
</reference>
<dbReference type="EMBL" id="CP021023">
    <property type="protein sequence ID" value="ARN56490.1"/>
    <property type="molecule type" value="Genomic_DNA"/>
</dbReference>
<evidence type="ECO:0000313" key="3">
    <source>
        <dbReference type="Proteomes" id="UP000193334"/>
    </source>
</evidence>
<dbReference type="AlphaFoldDB" id="A0A1W6LL11"/>
<dbReference type="InterPro" id="IPR003593">
    <property type="entry name" value="AAA+_ATPase"/>
</dbReference>
<dbReference type="GO" id="GO:0005524">
    <property type="term" value="F:ATP binding"/>
    <property type="evidence" value="ECO:0007669"/>
    <property type="project" value="InterPro"/>
</dbReference>